<accession>A0A8J3D284</accession>
<feature type="domain" description="Sialate O-acetylesterase" evidence="3">
    <location>
        <begin position="108"/>
        <end position="351"/>
    </location>
</feature>
<reference evidence="4 5" key="1">
    <citation type="journal article" date="2014" name="Int. J. Syst. Evol. Microbiol.">
        <title>Complete genome sequence of Corynebacterium casei LMG S-19264T (=DSM 44701T), isolated from a smear-ripened cheese.</title>
        <authorList>
            <consortium name="US DOE Joint Genome Institute (JGI-PGF)"/>
            <person name="Walter F."/>
            <person name="Albersmeier A."/>
            <person name="Kalinowski J."/>
            <person name="Ruckert C."/>
        </authorList>
    </citation>
    <scope>NUCLEOTIDE SEQUENCE [LARGE SCALE GENOMIC DNA]</scope>
    <source>
        <strain evidence="4 5">KCTC 12866</strain>
    </source>
</reference>
<dbReference type="AlphaFoldDB" id="A0A8J3D284"/>
<evidence type="ECO:0000256" key="1">
    <source>
        <dbReference type="ARBA" id="ARBA00022801"/>
    </source>
</evidence>
<dbReference type="InterPro" id="IPR039329">
    <property type="entry name" value="SIAE"/>
</dbReference>
<dbReference type="InterPro" id="IPR005181">
    <property type="entry name" value="SASA"/>
</dbReference>
<dbReference type="PANTHER" id="PTHR22901">
    <property type="entry name" value="SIALATE O-ACETYLESTERASE"/>
    <property type="match status" value="1"/>
</dbReference>
<dbReference type="SUPFAM" id="SSF52266">
    <property type="entry name" value="SGNH hydrolase"/>
    <property type="match status" value="1"/>
</dbReference>
<dbReference type="InterPro" id="IPR013783">
    <property type="entry name" value="Ig-like_fold"/>
</dbReference>
<dbReference type="Proteomes" id="UP000598271">
    <property type="component" value="Unassembled WGS sequence"/>
</dbReference>
<evidence type="ECO:0000313" key="5">
    <source>
        <dbReference type="Proteomes" id="UP000598271"/>
    </source>
</evidence>
<dbReference type="EMBL" id="BMXF01000001">
    <property type="protein sequence ID" value="GHB57223.1"/>
    <property type="molecule type" value="Genomic_DNA"/>
</dbReference>
<dbReference type="Gene3D" id="2.60.40.10">
    <property type="entry name" value="Immunoglobulins"/>
    <property type="match status" value="1"/>
</dbReference>
<dbReference type="Pfam" id="PF03629">
    <property type="entry name" value="SASA"/>
    <property type="match status" value="1"/>
</dbReference>
<dbReference type="InterPro" id="IPR036514">
    <property type="entry name" value="SGNH_hydro_sf"/>
</dbReference>
<evidence type="ECO:0000259" key="3">
    <source>
        <dbReference type="Pfam" id="PF03629"/>
    </source>
</evidence>
<comment type="caution">
    <text evidence="4">The sequence shown here is derived from an EMBL/GenBank/DDBJ whole genome shotgun (WGS) entry which is preliminary data.</text>
</comment>
<protein>
    <submittedName>
        <fullName evidence="4">9-O-acetylesterase</fullName>
    </submittedName>
</protein>
<name>A0A8J3D284_9BACT</name>
<sequence length="471" mass="51994">MNIRVKAFLFFLLCVAQAQSGFGKITLPSLVGDNMVLQQKAEVSIWGKAKAQTTVAVTPSWNNKKYTAQSSADGSWRLKVSTPAAGGPFTITLSDGESLVLNNILVGEVWVCSGQSNMSMPMIGYKNQPIKDSNAELLLANNPNIHLFSVRRAATRTTQEDCVGKWEVSSPKSARAFSAIGFEFGTILERSLHVPIGIIHSSWGGTPIEAWISEEGLKAFPHAKVIPPSDTTQVLPRNPASLYNGMIHPLLSYGIRGFLWYQGEANRNSYARYDSLMNVMITDWRARWGQGNSPFYYVQLAPYKYPENLNNSPYLREAQLRVMQQVPEVGMAVALDVGEENYIHPPNKSEISKRLAYLALAKTYGWEGLAHSGPVYEGMQVDGSKIQLTFSFAPNGLSTFGKELTDFEVAGDDRIFYPAQAEINAQGVVVSSPQVQNPVAARYAFKDWVVGSLYNVEGLPASSFRTDNWEK</sequence>
<organism evidence="4 5">
    <name type="scientific">Persicitalea jodogahamensis</name>
    <dbReference type="NCBI Taxonomy" id="402147"/>
    <lineage>
        <taxon>Bacteria</taxon>
        <taxon>Pseudomonadati</taxon>
        <taxon>Bacteroidota</taxon>
        <taxon>Cytophagia</taxon>
        <taxon>Cytophagales</taxon>
        <taxon>Spirosomataceae</taxon>
        <taxon>Persicitalea</taxon>
    </lineage>
</organism>
<evidence type="ECO:0000256" key="2">
    <source>
        <dbReference type="SAM" id="SignalP"/>
    </source>
</evidence>
<keyword evidence="5" id="KW-1185">Reference proteome</keyword>
<keyword evidence="2" id="KW-0732">Signal</keyword>
<dbReference type="Gene3D" id="3.40.50.1110">
    <property type="entry name" value="SGNH hydrolase"/>
    <property type="match status" value="1"/>
</dbReference>
<proteinExistence type="predicted"/>
<feature type="signal peptide" evidence="2">
    <location>
        <begin position="1"/>
        <end position="18"/>
    </location>
</feature>
<dbReference type="GO" id="GO:0005975">
    <property type="term" value="P:carbohydrate metabolic process"/>
    <property type="evidence" value="ECO:0007669"/>
    <property type="project" value="TreeGrafter"/>
</dbReference>
<keyword evidence="1" id="KW-0378">Hydrolase</keyword>
<dbReference type="PANTHER" id="PTHR22901:SF0">
    <property type="entry name" value="SIALATE O-ACETYLESTERASE"/>
    <property type="match status" value="1"/>
</dbReference>
<feature type="chain" id="PRO_5035247785" evidence="2">
    <location>
        <begin position="19"/>
        <end position="471"/>
    </location>
</feature>
<gene>
    <name evidence="4" type="ORF">GCM10007390_08300</name>
</gene>
<dbReference type="RefSeq" id="WP_189563073.1">
    <property type="nucleotide sequence ID" value="NZ_BMXF01000001.1"/>
</dbReference>
<dbReference type="GO" id="GO:0001681">
    <property type="term" value="F:sialate O-acetylesterase activity"/>
    <property type="evidence" value="ECO:0007669"/>
    <property type="project" value="InterPro"/>
</dbReference>
<evidence type="ECO:0000313" key="4">
    <source>
        <dbReference type="EMBL" id="GHB57223.1"/>
    </source>
</evidence>